<reference evidence="1 2" key="1">
    <citation type="submission" date="2019-07" db="EMBL/GenBank/DDBJ databases">
        <title>Whole genome shotgun sequence of Oceanobacillus sojae NBRC 105379.</title>
        <authorList>
            <person name="Hosoyama A."/>
            <person name="Uohara A."/>
            <person name="Ohji S."/>
            <person name="Ichikawa N."/>
        </authorList>
    </citation>
    <scope>NUCLEOTIDE SEQUENCE [LARGE SCALE GENOMIC DNA]</scope>
    <source>
        <strain evidence="1 2">NBRC 105379</strain>
    </source>
</reference>
<comment type="caution">
    <text evidence="1">The sequence shown here is derived from an EMBL/GenBank/DDBJ whole genome shotgun (WGS) entry which is preliminary data.</text>
</comment>
<dbReference type="EMBL" id="BJYM01000012">
    <property type="protein sequence ID" value="GEN88224.1"/>
    <property type="molecule type" value="Genomic_DNA"/>
</dbReference>
<protein>
    <submittedName>
        <fullName evidence="1">Uncharacterized protein</fullName>
    </submittedName>
</protein>
<sequence length="84" mass="9672">MTDFAVETSNIVWVIPALKIIRMEKTLASYFAGLYLKKLVYKDYLYSIRWGKYAFDLMVVVAHLSPSSAFLSLRLLPFYAIEGL</sequence>
<dbReference type="AlphaFoldDB" id="A0A511ZL84"/>
<organism evidence="1 2">
    <name type="scientific">Oceanobacillus sojae</name>
    <dbReference type="NCBI Taxonomy" id="582851"/>
    <lineage>
        <taxon>Bacteria</taxon>
        <taxon>Bacillati</taxon>
        <taxon>Bacillota</taxon>
        <taxon>Bacilli</taxon>
        <taxon>Bacillales</taxon>
        <taxon>Bacillaceae</taxon>
        <taxon>Oceanobacillus</taxon>
    </lineage>
</organism>
<evidence type="ECO:0000313" key="2">
    <source>
        <dbReference type="Proteomes" id="UP000321558"/>
    </source>
</evidence>
<dbReference type="Proteomes" id="UP000321558">
    <property type="component" value="Unassembled WGS sequence"/>
</dbReference>
<gene>
    <name evidence="1" type="ORF">OSO01_29630</name>
</gene>
<proteinExistence type="predicted"/>
<name>A0A511ZL84_9BACI</name>
<keyword evidence="2" id="KW-1185">Reference proteome</keyword>
<accession>A0A511ZL84</accession>
<evidence type="ECO:0000313" key="1">
    <source>
        <dbReference type="EMBL" id="GEN88224.1"/>
    </source>
</evidence>